<dbReference type="EMBL" id="CAWUPB010001184">
    <property type="protein sequence ID" value="CAK7350341.1"/>
    <property type="molecule type" value="Genomic_DNA"/>
</dbReference>
<evidence type="ECO:0000313" key="1">
    <source>
        <dbReference type="EMBL" id="CAK7350341.1"/>
    </source>
</evidence>
<proteinExistence type="predicted"/>
<comment type="caution">
    <text evidence="1">The sequence shown here is derived from an EMBL/GenBank/DDBJ whole genome shotgun (WGS) entry which is preliminary data.</text>
</comment>
<gene>
    <name evidence="1" type="ORF">DCAF_LOCUS23069</name>
</gene>
<keyword evidence="2" id="KW-1185">Reference proteome</keyword>
<accession>A0AAV1SIY5</accession>
<evidence type="ECO:0000313" key="2">
    <source>
        <dbReference type="Proteomes" id="UP001314170"/>
    </source>
</evidence>
<organism evidence="1 2">
    <name type="scientific">Dovyalis caffra</name>
    <dbReference type="NCBI Taxonomy" id="77055"/>
    <lineage>
        <taxon>Eukaryota</taxon>
        <taxon>Viridiplantae</taxon>
        <taxon>Streptophyta</taxon>
        <taxon>Embryophyta</taxon>
        <taxon>Tracheophyta</taxon>
        <taxon>Spermatophyta</taxon>
        <taxon>Magnoliopsida</taxon>
        <taxon>eudicotyledons</taxon>
        <taxon>Gunneridae</taxon>
        <taxon>Pentapetalae</taxon>
        <taxon>rosids</taxon>
        <taxon>fabids</taxon>
        <taxon>Malpighiales</taxon>
        <taxon>Salicaceae</taxon>
        <taxon>Flacourtieae</taxon>
        <taxon>Dovyalis</taxon>
    </lineage>
</organism>
<dbReference type="Proteomes" id="UP001314170">
    <property type="component" value="Unassembled WGS sequence"/>
</dbReference>
<dbReference type="AlphaFoldDB" id="A0AAV1SIY5"/>
<name>A0AAV1SIY5_9ROSI</name>
<sequence length="54" mass="6002">MENTSDPNKQLKYWICRKSSSSLLGKAGHPDLDITDGGTSIAYPTKKYIARNTE</sequence>
<reference evidence="1 2" key="1">
    <citation type="submission" date="2024-01" db="EMBL/GenBank/DDBJ databases">
        <authorList>
            <person name="Waweru B."/>
        </authorList>
    </citation>
    <scope>NUCLEOTIDE SEQUENCE [LARGE SCALE GENOMIC DNA]</scope>
</reference>
<protein>
    <submittedName>
        <fullName evidence="1">Uncharacterized protein</fullName>
    </submittedName>
</protein>